<dbReference type="EMBL" id="HG992988">
    <property type="protein sequence ID" value="CAE7219758.1"/>
    <property type="molecule type" value="Genomic_DNA"/>
</dbReference>
<dbReference type="AlphaFoldDB" id="A0A6S6WLB0"/>
<protein>
    <submittedName>
        <fullName evidence="1">Uncharacterized protein</fullName>
    </submittedName>
</protein>
<gene>
    <name evidence="1" type="ORF">PTTW11_11215</name>
</gene>
<dbReference type="Proteomes" id="UP000472372">
    <property type="component" value="Chromosome 12"/>
</dbReference>
<sequence length="68" mass="7503">MKSAILITTLLASLAVANFELWCLKDSEVMPRDKADCSAADNKLCSRSWCINNCFTDARTVSWSAITT</sequence>
<name>A0A6S6WLB0_9PLEO</name>
<evidence type="ECO:0000313" key="2">
    <source>
        <dbReference type="Proteomes" id="UP000472372"/>
    </source>
</evidence>
<accession>A0A6S6WLB0</accession>
<reference evidence="1" key="1">
    <citation type="submission" date="2021-02" db="EMBL/GenBank/DDBJ databases">
        <authorList>
            <person name="Syme A R."/>
            <person name="Syme A R."/>
            <person name="Moolhuijzen P."/>
        </authorList>
    </citation>
    <scope>NUCLEOTIDE SEQUENCE</scope>
    <source>
        <strain evidence="1">W1-1</strain>
    </source>
</reference>
<evidence type="ECO:0000313" key="1">
    <source>
        <dbReference type="EMBL" id="CAE7219758.1"/>
    </source>
</evidence>
<proteinExistence type="predicted"/>
<organism evidence="1 2">
    <name type="scientific">Pyrenophora teres f. teres</name>
    <dbReference type="NCBI Taxonomy" id="97479"/>
    <lineage>
        <taxon>Eukaryota</taxon>
        <taxon>Fungi</taxon>
        <taxon>Dikarya</taxon>
        <taxon>Ascomycota</taxon>
        <taxon>Pezizomycotina</taxon>
        <taxon>Dothideomycetes</taxon>
        <taxon>Pleosporomycetidae</taxon>
        <taxon>Pleosporales</taxon>
        <taxon>Pleosporineae</taxon>
        <taxon>Pleosporaceae</taxon>
        <taxon>Pyrenophora</taxon>
    </lineage>
</organism>